<dbReference type="SMART" id="SM00065">
    <property type="entry name" value="GAF"/>
    <property type="match status" value="1"/>
</dbReference>
<dbReference type="PANTHER" id="PTHR44757:SF2">
    <property type="entry name" value="BIOFILM ARCHITECTURE MAINTENANCE PROTEIN MBAA"/>
    <property type="match status" value="1"/>
</dbReference>
<dbReference type="SUPFAM" id="SSF55785">
    <property type="entry name" value="PYP-like sensor domain (PAS domain)"/>
    <property type="match status" value="4"/>
</dbReference>
<feature type="domain" description="Phytochrome chromophore attachment site" evidence="1">
    <location>
        <begin position="588"/>
        <end position="724"/>
    </location>
</feature>
<dbReference type="Pfam" id="PF01590">
    <property type="entry name" value="GAF"/>
    <property type="match status" value="1"/>
</dbReference>
<feature type="domain" description="PAS" evidence="2">
    <location>
        <begin position="313"/>
        <end position="355"/>
    </location>
</feature>
<comment type="caution">
    <text evidence="4">The sequence shown here is derived from an EMBL/GenBank/DDBJ whole genome shotgun (WGS) entry which is preliminary data.</text>
</comment>
<dbReference type="AlphaFoldDB" id="A0A926VHD7"/>
<dbReference type="Pfam" id="PF00990">
    <property type="entry name" value="GGDEF"/>
    <property type="match status" value="1"/>
</dbReference>
<proteinExistence type="predicted"/>
<dbReference type="Pfam" id="PF13188">
    <property type="entry name" value="PAS_8"/>
    <property type="match status" value="1"/>
</dbReference>
<dbReference type="Proteomes" id="UP000641646">
    <property type="component" value="Unassembled WGS sequence"/>
</dbReference>
<dbReference type="PROSITE" id="PS50113">
    <property type="entry name" value="PAC"/>
    <property type="match status" value="1"/>
</dbReference>
<dbReference type="InterPro" id="IPR052155">
    <property type="entry name" value="Biofilm_reg_signaling"/>
</dbReference>
<evidence type="ECO:0000259" key="2">
    <source>
        <dbReference type="PROSITE" id="PS50112"/>
    </source>
</evidence>
<sequence>MDTTKTETDWDRNFYECLPCMSFILDSAAVILLVNQFAASRLGYTPEELQKKSIFNFVYGEDREQLNLEFTTFVNVEVQRVKPLSVASWECRLVCQDGSILAVKISGRTVTGKTSNESIVIVCEEIPRQAEETLSKEMCKIQKQLIKYHSIFEENLAENTANLMRISREIKHNIAARRQTEISLRKSKLFYRSIVEKQTETIGCFSDLGIIYFVNIAYSRYFGMSRKKLIGSHFLAFVPDEDKQKIKHHIGCLNYDKPTGTIEHRVMLPNGEIRWQERSDRAIFDRDKKIIGFQSVGRDITERKIAEAALRESQEKYRVIFDIFPIGISLTDRTGKTIEYNQAYEKILGTSNENLNRQLIDADNWQILKKDGTKILLKELAFSQLQENQTPAAVESCVLRNQNEATWISFKFAPIPLENYGVAIAYIDITEQKQTAEEREKTLSLLRATLESTADGIIAFSLKKKLVCLNQKFIQMWQITDAIIAGHNDEEYLDFIIDRLKNPETMTKRIRELSNQSEVKGYDILELKNGKIFEHYTQPQLIGEKIVGRVWSFRDITYQERAKEALWQQAEAERLLGRMAERIRRSLRFDEILKTTATEVRQFLATDRVIIYRFHPDWSGVVVVEAVGAEWTPILNTTIADPCFGESMVRLYQKGRTRAIADINAANLMPCHFNLLAQFQVRANLVVPILQGEQLWGLLIAHHCSNPREWQPLEIDLLKQLATQVGIAIQQAELYQQLETANQTLLRLASLDGLTQLANRRRFDEYLAQEWRRLCRDRLPLSLIMCDVDYFKL</sequence>
<dbReference type="SUPFAM" id="SSF55073">
    <property type="entry name" value="Nucleotide cyclase"/>
    <property type="match status" value="1"/>
</dbReference>
<accession>A0A926VHD7</accession>
<dbReference type="Pfam" id="PF12860">
    <property type="entry name" value="PAS_7"/>
    <property type="match status" value="1"/>
</dbReference>
<dbReference type="InterPro" id="IPR000014">
    <property type="entry name" value="PAS"/>
</dbReference>
<dbReference type="InterPro" id="IPR029016">
    <property type="entry name" value="GAF-like_dom_sf"/>
</dbReference>
<reference evidence="4" key="2">
    <citation type="submission" date="2020-08" db="EMBL/GenBank/DDBJ databases">
        <authorList>
            <person name="Chen M."/>
            <person name="Teng W."/>
            <person name="Zhao L."/>
            <person name="Hu C."/>
            <person name="Zhou Y."/>
            <person name="Han B."/>
            <person name="Song L."/>
            <person name="Shu W."/>
        </authorList>
    </citation>
    <scope>NUCLEOTIDE SEQUENCE</scope>
    <source>
        <strain evidence="4">FACHB-1375</strain>
    </source>
</reference>
<dbReference type="Gene3D" id="3.30.450.20">
    <property type="entry name" value="PAS domain"/>
    <property type="match status" value="4"/>
</dbReference>
<dbReference type="InterPro" id="IPR016132">
    <property type="entry name" value="Phyto_chromo_attachment"/>
</dbReference>
<dbReference type="PROSITE" id="PS50046">
    <property type="entry name" value="PHYTOCHROME_2"/>
    <property type="match status" value="1"/>
</dbReference>
<name>A0A926VHD7_9CYAN</name>
<dbReference type="CDD" id="cd00130">
    <property type="entry name" value="PAS"/>
    <property type="match status" value="2"/>
</dbReference>
<dbReference type="InterPro" id="IPR043128">
    <property type="entry name" value="Rev_trsase/Diguanyl_cyclase"/>
</dbReference>
<dbReference type="Pfam" id="PF08448">
    <property type="entry name" value="PAS_4"/>
    <property type="match status" value="1"/>
</dbReference>
<dbReference type="InterPro" id="IPR003018">
    <property type="entry name" value="GAF"/>
</dbReference>
<feature type="domain" description="PAC" evidence="3">
    <location>
        <begin position="260"/>
        <end position="312"/>
    </location>
</feature>
<dbReference type="Gene3D" id="3.30.450.40">
    <property type="match status" value="2"/>
</dbReference>
<dbReference type="EMBL" id="JACJPW010000068">
    <property type="protein sequence ID" value="MBD2183925.1"/>
    <property type="molecule type" value="Genomic_DNA"/>
</dbReference>
<evidence type="ECO:0000313" key="4">
    <source>
        <dbReference type="EMBL" id="MBD2183925.1"/>
    </source>
</evidence>
<feature type="domain" description="PAS" evidence="2">
    <location>
        <begin position="187"/>
        <end position="247"/>
    </location>
</feature>
<feature type="domain" description="PAS" evidence="2">
    <location>
        <begin position="23"/>
        <end position="77"/>
    </location>
</feature>
<dbReference type="NCBIfam" id="TIGR00229">
    <property type="entry name" value="sensory_box"/>
    <property type="match status" value="3"/>
</dbReference>
<dbReference type="InterPro" id="IPR013656">
    <property type="entry name" value="PAS_4"/>
</dbReference>
<dbReference type="InterPro" id="IPR035965">
    <property type="entry name" value="PAS-like_dom_sf"/>
</dbReference>
<dbReference type="InterPro" id="IPR013655">
    <property type="entry name" value="PAS_fold_3"/>
</dbReference>
<dbReference type="SMART" id="SM00091">
    <property type="entry name" value="PAS"/>
    <property type="match status" value="4"/>
</dbReference>
<evidence type="ECO:0000259" key="1">
    <source>
        <dbReference type="PROSITE" id="PS50046"/>
    </source>
</evidence>
<dbReference type="InterPro" id="IPR000700">
    <property type="entry name" value="PAS-assoc_C"/>
</dbReference>
<dbReference type="SMART" id="SM00086">
    <property type="entry name" value="PAC"/>
    <property type="match status" value="3"/>
</dbReference>
<dbReference type="RefSeq" id="WP_190469291.1">
    <property type="nucleotide sequence ID" value="NZ_JACJPW010000068.1"/>
</dbReference>
<reference evidence="4" key="1">
    <citation type="journal article" date="2015" name="ISME J.">
        <title>Draft Genome Sequence of Streptomyces incarnatus NRRL8089, which Produces the Nucleoside Antibiotic Sinefungin.</title>
        <authorList>
            <person name="Oshima K."/>
            <person name="Hattori M."/>
            <person name="Shimizu H."/>
            <person name="Fukuda K."/>
            <person name="Nemoto M."/>
            <person name="Inagaki K."/>
            <person name="Tamura T."/>
        </authorList>
    </citation>
    <scope>NUCLEOTIDE SEQUENCE</scope>
    <source>
        <strain evidence="4">FACHB-1375</strain>
    </source>
</reference>
<dbReference type="InterPro" id="IPR001610">
    <property type="entry name" value="PAC"/>
</dbReference>
<dbReference type="InterPro" id="IPR000160">
    <property type="entry name" value="GGDEF_dom"/>
</dbReference>
<dbReference type="Pfam" id="PF08447">
    <property type="entry name" value="PAS_3"/>
    <property type="match status" value="1"/>
</dbReference>
<evidence type="ECO:0000313" key="5">
    <source>
        <dbReference type="Proteomes" id="UP000641646"/>
    </source>
</evidence>
<protein>
    <submittedName>
        <fullName evidence="4">PAS domain S-box protein</fullName>
    </submittedName>
</protein>
<dbReference type="PANTHER" id="PTHR44757">
    <property type="entry name" value="DIGUANYLATE CYCLASE DGCP"/>
    <property type="match status" value="1"/>
</dbReference>
<gene>
    <name evidence="4" type="ORF">H6G03_23130</name>
</gene>
<dbReference type="Gene3D" id="3.30.70.270">
    <property type="match status" value="1"/>
</dbReference>
<dbReference type="PROSITE" id="PS50112">
    <property type="entry name" value="PAS"/>
    <property type="match status" value="3"/>
</dbReference>
<organism evidence="4 5">
    <name type="scientific">Aerosakkonema funiforme FACHB-1375</name>
    <dbReference type="NCBI Taxonomy" id="2949571"/>
    <lineage>
        <taxon>Bacteria</taxon>
        <taxon>Bacillati</taxon>
        <taxon>Cyanobacteriota</taxon>
        <taxon>Cyanophyceae</taxon>
        <taxon>Oscillatoriophycideae</taxon>
        <taxon>Aerosakkonematales</taxon>
        <taxon>Aerosakkonemataceae</taxon>
        <taxon>Aerosakkonema</taxon>
    </lineage>
</organism>
<evidence type="ECO:0000259" key="3">
    <source>
        <dbReference type="PROSITE" id="PS50113"/>
    </source>
</evidence>
<dbReference type="SUPFAM" id="SSF55781">
    <property type="entry name" value="GAF domain-like"/>
    <property type="match status" value="1"/>
</dbReference>
<dbReference type="InterPro" id="IPR029787">
    <property type="entry name" value="Nucleotide_cyclase"/>
</dbReference>
<keyword evidence="5" id="KW-1185">Reference proteome</keyword>